<comment type="caution">
    <text evidence="2">The sequence shown here is derived from an EMBL/GenBank/DDBJ whole genome shotgun (WGS) entry which is preliminary data.</text>
</comment>
<evidence type="ECO:0000256" key="1">
    <source>
        <dbReference type="SAM" id="MobiDB-lite"/>
    </source>
</evidence>
<organism evidence="2 3">
    <name type="scientific">Mycobacterium kansasii</name>
    <dbReference type="NCBI Taxonomy" id="1768"/>
    <lineage>
        <taxon>Bacteria</taxon>
        <taxon>Bacillati</taxon>
        <taxon>Actinomycetota</taxon>
        <taxon>Actinomycetes</taxon>
        <taxon>Mycobacteriales</taxon>
        <taxon>Mycobacteriaceae</taxon>
        <taxon>Mycobacterium</taxon>
    </lineage>
</organism>
<feature type="region of interest" description="Disordered" evidence="1">
    <location>
        <begin position="1"/>
        <end position="36"/>
    </location>
</feature>
<reference evidence="2 3" key="1">
    <citation type="submission" date="2017-02" db="EMBL/GenBank/DDBJ databases">
        <title>Complete genome sequences of Mycobacterium kansasii strains isolated from rhesus macaques.</title>
        <authorList>
            <person name="Panda A."/>
            <person name="Nagaraj S."/>
            <person name="Zhao X."/>
            <person name="Tettelin H."/>
            <person name="Detolla L.J."/>
        </authorList>
    </citation>
    <scope>NUCLEOTIDE SEQUENCE [LARGE SCALE GENOMIC DNA]</scope>
    <source>
        <strain evidence="2 3">11-3469</strain>
    </source>
</reference>
<gene>
    <name evidence="2" type="ORF">BZL29_1116</name>
</gene>
<dbReference type="Proteomes" id="UP000188532">
    <property type="component" value="Unassembled WGS sequence"/>
</dbReference>
<evidence type="ECO:0000313" key="3">
    <source>
        <dbReference type="Proteomes" id="UP000188532"/>
    </source>
</evidence>
<evidence type="ECO:0000313" key="2">
    <source>
        <dbReference type="EMBL" id="OOK83871.1"/>
    </source>
</evidence>
<sequence length="68" mass="7374">MRIRVAAPGRVPPSSATTQPGFSDFRTPSPRSAIGPPARAHFVRICSDFPERGGVVRVRYGVGVRRNV</sequence>
<proteinExistence type="predicted"/>
<accession>A0A1V3XZE0</accession>
<dbReference type="AlphaFoldDB" id="A0A1V3XZE0"/>
<dbReference type="EMBL" id="MVBN01000001">
    <property type="protein sequence ID" value="OOK83871.1"/>
    <property type="molecule type" value="Genomic_DNA"/>
</dbReference>
<protein>
    <submittedName>
        <fullName evidence="2">Uncharacterized protein</fullName>
    </submittedName>
</protein>
<name>A0A1V3XZE0_MYCKA</name>